<dbReference type="Proteomes" id="UP000184109">
    <property type="component" value="Unassembled WGS sequence"/>
</dbReference>
<evidence type="ECO:0000256" key="1">
    <source>
        <dbReference type="SAM" id="Coils"/>
    </source>
</evidence>
<feature type="coiled-coil region" evidence="1">
    <location>
        <begin position="1"/>
        <end position="28"/>
    </location>
</feature>
<evidence type="ECO:0000313" key="2">
    <source>
        <dbReference type="EMBL" id="SHH72656.1"/>
    </source>
</evidence>
<keyword evidence="3" id="KW-1185">Reference proteome</keyword>
<gene>
    <name evidence="2" type="ORF">SAMN05444281_1677</name>
</gene>
<dbReference type="STRING" id="1195760.SAMN05444281_1677"/>
<name>A0A1M5VBT5_9FLAO</name>
<proteinExistence type="predicted"/>
<accession>A0A1M5VBT5</accession>
<sequence length="282" mass="33176">MKRILDLVKNYENTIKKIESKHLKKEDELKLKLKEAKKHLHQIRVYVRTLSFKNTQEEINFFKNIKPSICGEIKFLKLQMAYKTEKPFVSVEKQKKYIHRELRRLESKKKKNINFYRYIKQGQTALDDKYFIRGNEQLALFSQTDYPDIDPEFTTSHDLLASEVVTYHLLSNYFKQELHCLSNLEAGCYDTLSNNLMTNNFTWTASKTDLVELIYALKISGVINSGDTPIKEITQAFGKLFNIELGSYYKTYSDIKNRTSNQTKFLDQLALNLVKKLELDNI</sequence>
<dbReference type="OrthoDB" id="790983at2"/>
<dbReference type="EMBL" id="FQXQ01000003">
    <property type="protein sequence ID" value="SHH72656.1"/>
    <property type="molecule type" value="Genomic_DNA"/>
</dbReference>
<dbReference type="Pfam" id="PF09357">
    <property type="entry name" value="RteC"/>
    <property type="match status" value="1"/>
</dbReference>
<evidence type="ECO:0000313" key="3">
    <source>
        <dbReference type="Proteomes" id="UP000184109"/>
    </source>
</evidence>
<dbReference type="RefSeq" id="WP_073120427.1">
    <property type="nucleotide sequence ID" value="NZ_BMEN01000003.1"/>
</dbReference>
<dbReference type="AlphaFoldDB" id="A0A1M5VBT5"/>
<protein>
    <submittedName>
        <fullName evidence="2">RteC protein</fullName>
    </submittedName>
</protein>
<dbReference type="InterPro" id="IPR018534">
    <property type="entry name" value="Tet_reg_excision_RteC"/>
</dbReference>
<keyword evidence="1" id="KW-0175">Coiled coil</keyword>
<organism evidence="2 3">
    <name type="scientific">Wenyingzhuangia marina</name>
    <dbReference type="NCBI Taxonomy" id="1195760"/>
    <lineage>
        <taxon>Bacteria</taxon>
        <taxon>Pseudomonadati</taxon>
        <taxon>Bacteroidota</taxon>
        <taxon>Flavobacteriia</taxon>
        <taxon>Flavobacteriales</taxon>
        <taxon>Flavobacteriaceae</taxon>
        <taxon>Wenyingzhuangia</taxon>
    </lineage>
</organism>
<reference evidence="3" key="1">
    <citation type="submission" date="2016-11" db="EMBL/GenBank/DDBJ databases">
        <authorList>
            <person name="Varghese N."/>
            <person name="Submissions S."/>
        </authorList>
    </citation>
    <scope>NUCLEOTIDE SEQUENCE [LARGE SCALE GENOMIC DNA]</scope>
    <source>
        <strain evidence="3">DSM 100572</strain>
    </source>
</reference>